<dbReference type="EMBL" id="DVMT01000027">
    <property type="protein sequence ID" value="HIU40157.1"/>
    <property type="molecule type" value="Genomic_DNA"/>
</dbReference>
<accession>A0A9D1IMT0</accession>
<dbReference type="Proteomes" id="UP000824074">
    <property type="component" value="Unassembled WGS sequence"/>
</dbReference>
<proteinExistence type="predicted"/>
<dbReference type="AlphaFoldDB" id="A0A9D1IMT0"/>
<comment type="caution">
    <text evidence="1">The sequence shown here is derived from an EMBL/GenBank/DDBJ whole genome shotgun (WGS) entry which is preliminary data.</text>
</comment>
<sequence>MKIAVSDKLNQDATSIKENIDKISDNINLIKLYLDVVNQSWQGDDATSFLKKYDDVLVDLKKYESELNNYYTFLSKVYDIYDALKESYDKPITD</sequence>
<gene>
    <name evidence="1" type="ORF">IAB68_02505</name>
</gene>
<dbReference type="SUPFAM" id="SSF158414">
    <property type="entry name" value="HP0062-like"/>
    <property type="match status" value="1"/>
</dbReference>
<name>A0A9D1IMT0_9FIRM</name>
<dbReference type="InterPro" id="IPR029013">
    <property type="entry name" value="HP0062-like_sf"/>
</dbReference>
<reference evidence="1" key="2">
    <citation type="journal article" date="2021" name="PeerJ">
        <title>Extensive microbial diversity within the chicken gut microbiome revealed by metagenomics and culture.</title>
        <authorList>
            <person name="Gilroy R."/>
            <person name="Ravi A."/>
            <person name="Getino M."/>
            <person name="Pursley I."/>
            <person name="Horton D.L."/>
            <person name="Alikhan N.F."/>
            <person name="Baker D."/>
            <person name="Gharbi K."/>
            <person name="Hall N."/>
            <person name="Watson M."/>
            <person name="Adriaenssens E.M."/>
            <person name="Foster-Nyarko E."/>
            <person name="Jarju S."/>
            <person name="Secka A."/>
            <person name="Antonio M."/>
            <person name="Oren A."/>
            <person name="Chaudhuri R.R."/>
            <person name="La Ragione R."/>
            <person name="Hildebrand F."/>
            <person name="Pallen M.J."/>
        </authorList>
    </citation>
    <scope>NUCLEOTIDE SEQUENCE</scope>
    <source>
        <strain evidence="1">CHK193-30670</strain>
    </source>
</reference>
<evidence type="ECO:0000313" key="2">
    <source>
        <dbReference type="Proteomes" id="UP000824074"/>
    </source>
</evidence>
<dbReference type="Gene3D" id="1.10.287.1060">
    <property type="entry name" value="ESAT-6-like"/>
    <property type="match status" value="1"/>
</dbReference>
<evidence type="ECO:0008006" key="3">
    <source>
        <dbReference type="Google" id="ProtNLM"/>
    </source>
</evidence>
<protein>
    <recommendedName>
        <fullName evidence="3">ESAT-6-like protein</fullName>
    </recommendedName>
</protein>
<organism evidence="1 2">
    <name type="scientific">Candidatus Aphodocola excrementigallinarum</name>
    <dbReference type="NCBI Taxonomy" id="2840670"/>
    <lineage>
        <taxon>Bacteria</taxon>
        <taxon>Bacillati</taxon>
        <taxon>Bacillota</taxon>
        <taxon>Bacilli</taxon>
        <taxon>Candidatus Aphodocola</taxon>
    </lineage>
</organism>
<evidence type="ECO:0000313" key="1">
    <source>
        <dbReference type="EMBL" id="HIU40157.1"/>
    </source>
</evidence>
<reference evidence="1" key="1">
    <citation type="submission" date="2020-10" db="EMBL/GenBank/DDBJ databases">
        <authorList>
            <person name="Gilroy R."/>
        </authorList>
    </citation>
    <scope>NUCLEOTIDE SEQUENCE</scope>
    <source>
        <strain evidence="1">CHK193-30670</strain>
    </source>
</reference>